<dbReference type="KEGG" id="aser:Asera_03940"/>
<dbReference type="Pfam" id="PF13460">
    <property type="entry name" value="NAD_binding_10"/>
    <property type="match status" value="1"/>
</dbReference>
<dbReference type="Gene3D" id="3.40.50.720">
    <property type="entry name" value="NAD(P)-binding Rossmann-like Domain"/>
    <property type="match status" value="1"/>
</dbReference>
<dbReference type="InterPro" id="IPR016040">
    <property type="entry name" value="NAD(P)-bd_dom"/>
</dbReference>
<evidence type="ECO:0000313" key="2">
    <source>
        <dbReference type="EMBL" id="BCJ26286.1"/>
    </source>
</evidence>
<keyword evidence="3" id="KW-1185">Reference proteome</keyword>
<proteinExistence type="predicted"/>
<feature type="domain" description="NAD(P)-binding" evidence="1">
    <location>
        <begin position="7"/>
        <end position="173"/>
    </location>
</feature>
<gene>
    <name evidence="2" type="ORF">Asera_03940</name>
</gene>
<sequence>MRIAVAGASGHIGTLVQDELTRAGHQVVPMSRRHGVDVRTGEGLAAALAGADAVLDVTSNESTEEAETVGFFTEAGRSLLAAEQRAGIGHHVVLSIAGVHDVPGNAHYAGKRAQEDVVAAGPVPYSIVPATQFHDFAAMVAGWLAVDGVAPIAPLLLQPVDPADVAAVLARVATGAPVGRRRDLAGPTTEDMVDMARRTFAARGESIRLVPTWQNGIFDASMAGEVLLPGPDAEIAPTSFDDWLATQRP</sequence>
<name>A0A810KVF8_9ACTN</name>
<dbReference type="EMBL" id="AP023354">
    <property type="protein sequence ID" value="BCJ26286.1"/>
    <property type="molecule type" value="Genomic_DNA"/>
</dbReference>
<dbReference type="InterPro" id="IPR036291">
    <property type="entry name" value="NAD(P)-bd_dom_sf"/>
</dbReference>
<dbReference type="OrthoDB" id="9771302at2"/>
<accession>A0A810KVF8</accession>
<dbReference type="RefSeq" id="WP_030448813.1">
    <property type="nucleotide sequence ID" value="NZ_AP023354.1"/>
</dbReference>
<organism evidence="2 3">
    <name type="scientific">Actinocatenispora sera</name>
    <dbReference type="NCBI Taxonomy" id="390989"/>
    <lineage>
        <taxon>Bacteria</taxon>
        <taxon>Bacillati</taxon>
        <taxon>Actinomycetota</taxon>
        <taxon>Actinomycetes</taxon>
        <taxon>Micromonosporales</taxon>
        <taxon>Micromonosporaceae</taxon>
        <taxon>Actinocatenispora</taxon>
    </lineage>
</organism>
<reference evidence="2" key="1">
    <citation type="submission" date="2020-08" db="EMBL/GenBank/DDBJ databases">
        <title>Whole genome shotgun sequence of Actinocatenispora sera NBRC 101916.</title>
        <authorList>
            <person name="Komaki H."/>
            <person name="Tamura T."/>
        </authorList>
    </citation>
    <scope>NUCLEOTIDE SEQUENCE</scope>
    <source>
        <strain evidence="2">NBRC 101916</strain>
    </source>
</reference>
<dbReference type="AlphaFoldDB" id="A0A810KVF8"/>
<dbReference type="Proteomes" id="UP000680750">
    <property type="component" value="Chromosome"/>
</dbReference>
<evidence type="ECO:0000313" key="3">
    <source>
        <dbReference type="Proteomes" id="UP000680750"/>
    </source>
</evidence>
<evidence type="ECO:0000259" key="1">
    <source>
        <dbReference type="Pfam" id="PF13460"/>
    </source>
</evidence>
<dbReference type="SUPFAM" id="SSF51735">
    <property type="entry name" value="NAD(P)-binding Rossmann-fold domains"/>
    <property type="match status" value="1"/>
</dbReference>
<protein>
    <submittedName>
        <fullName evidence="2">LysR family transcriptional regulator</fullName>
    </submittedName>
</protein>